<dbReference type="PROSITE" id="PS50267">
    <property type="entry name" value="NA_NEUROTRAN_SYMP_3"/>
    <property type="match status" value="1"/>
</dbReference>
<feature type="binding site" evidence="13">
    <location>
        <position position="563"/>
    </location>
    <ligand>
        <name>Na(+)</name>
        <dbReference type="ChEBI" id="CHEBI:29101"/>
        <label>1</label>
    </ligand>
</feature>
<keyword evidence="5 13" id="KW-0479">Metal-binding</keyword>
<dbReference type="GO" id="GO:0051583">
    <property type="term" value="P:dopamine uptake involved in synaptic transmission"/>
    <property type="evidence" value="ECO:0007669"/>
    <property type="project" value="TreeGrafter"/>
</dbReference>
<evidence type="ECO:0000256" key="15">
    <source>
        <dbReference type="RuleBase" id="RU003732"/>
    </source>
</evidence>
<dbReference type="PANTHER" id="PTHR11616:SF320">
    <property type="entry name" value="SODIUM-DEPENDENT NORADRENALINE TRANSPORTER"/>
    <property type="match status" value="1"/>
</dbReference>
<feature type="transmembrane region" description="Helical" evidence="17">
    <location>
        <begin position="418"/>
        <end position="441"/>
    </location>
</feature>
<keyword evidence="2 15" id="KW-0813">Transport</keyword>
<accession>A0A556UZ26</accession>
<dbReference type="OrthoDB" id="6581954at2759"/>
<dbReference type="PROSITE" id="PS00754">
    <property type="entry name" value="NA_NEUROTRAN_SYMP_2"/>
    <property type="match status" value="1"/>
</dbReference>
<keyword evidence="7 15" id="KW-0769">Symport</keyword>
<keyword evidence="9 13" id="KW-0915">Sodium</keyword>
<evidence type="ECO:0000256" key="7">
    <source>
        <dbReference type="ARBA" id="ARBA00022847"/>
    </source>
</evidence>
<dbReference type="GO" id="GO:0042734">
    <property type="term" value="C:presynaptic membrane"/>
    <property type="evidence" value="ECO:0007669"/>
    <property type="project" value="TreeGrafter"/>
</dbReference>
<feature type="binding site" evidence="13">
    <location>
        <position position="225"/>
    </location>
    <ligand>
        <name>Na(+)</name>
        <dbReference type="ChEBI" id="CHEBI:29101"/>
        <label>1</label>
    </ligand>
</feature>
<feature type="compositionally biased region" description="Basic and acidic residues" evidence="16">
    <location>
        <begin position="100"/>
        <end position="112"/>
    </location>
</feature>
<dbReference type="GO" id="GO:0005334">
    <property type="term" value="F:norepinephrine:sodium symporter activity"/>
    <property type="evidence" value="ECO:0007669"/>
    <property type="project" value="TreeGrafter"/>
</dbReference>
<dbReference type="SUPFAM" id="SSF161070">
    <property type="entry name" value="SNF-like"/>
    <property type="match status" value="1"/>
</dbReference>
<dbReference type="PRINTS" id="PR00176">
    <property type="entry name" value="NANEUSMPORT"/>
</dbReference>
<organism evidence="18 19">
    <name type="scientific">Bagarius yarrelli</name>
    <name type="common">Goonch</name>
    <name type="synonym">Bagrus yarrelli</name>
    <dbReference type="NCBI Taxonomy" id="175774"/>
    <lineage>
        <taxon>Eukaryota</taxon>
        <taxon>Metazoa</taxon>
        <taxon>Chordata</taxon>
        <taxon>Craniata</taxon>
        <taxon>Vertebrata</taxon>
        <taxon>Euteleostomi</taxon>
        <taxon>Actinopterygii</taxon>
        <taxon>Neopterygii</taxon>
        <taxon>Teleostei</taxon>
        <taxon>Ostariophysi</taxon>
        <taxon>Siluriformes</taxon>
        <taxon>Sisoridae</taxon>
        <taxon>Sisorinae</taxon>
        <taxon>Bagarius</taxon>
    </lineage>
</organism>
<evidence type="ECO:0000256" key="14">
    <source>
        <dbReference type="PIRSR" id="PIRSR600175-2"/>
    </source>
</evidence>
<feature type="transmembrane region" description="Helical" evidence="17">
    <location>
        <begin position="619"/>
        <end position="642"/>
    </location>
</feature>
<comment type="subcellular location">
    <subcellularLocation>
        <location evidence="1">Cell membrane</location>
        <topology evidence="1">Multi-pass membrane protein</topology>
    </subcellularLocation>
</comment>
<keyword evidence="4 15" id="KW-0812">Transmembrane</keyword>
<evidence type="ECO:0000256" key="12">
    <source>
        <dbReference type="ARBA" id="ARBA00023180"/>
    </source>
</evidence>
<evidence type="ECO:0000256" key="1">
    <source>
        <dbReference type="ARBA" id="ARBA00004651"/>
    </source>
</evidence>
<dbReference type="GO" id="GO:0006865">
    <property type="term" value="P:amino acid transport"/>
    <property type="evidence" value="ECO:0007669"/>
    <property type="project" value="TreeGrafter"/>
</dbReference>
<dbReference type="PANTHER" id="PTHR11616">
    <property type="entry name" value="SODIUM/CHLORIDE DEPENDENT TRANSPORTER"/>
    <property type="match status" value="1"/>
</dbReference>
<comment type="caution">
    <text evidence="18">The sequence shown here is derived from an EMBL/GenBank/DDBJ whole genome shotgun (WGS) entry which is preliminary data.</text>
</comment>
<feature type="transmembrane region" description="Helical" evidence="17">
    <location>
        <begin position="461"/>
        <end position="480"/>
    </location>
</feature>
<evidence type="ECO:0000256" key="4">
    <source>
        <dbReference type="ARBA" id="ARBA00022692"/>
    </source>
</evidence>
<dbReference type="InterPro" id="IPR037272">
    <property type="entry name" value="SNS_sf"/>
</dbReference>
<feature type="binding site" evidence="13">
    <location>
        <position position="559"/>
    </location>
    <ligand>
        <name>Na(+)</name>
        <dbReference type="ChEBI" id="CHEBI:29101"/>
        <label>1</label>
    </ligand>
</feature>
<name>A0A556UZ26_BAGYA</name>
<dbReference type="GO" id="GO:0032809">
    <property type="term" value="C:neuronal cell body membrane"/>
    <property type="evidence" value="ECO:0007669"/>
    <property type="project" value="TreeGrafter"/>
</dbReference>
<evidence type="ECO:0000256" key="6">
    <source>
        <dbReference type="ARBA" id="ARBA00022775"/>
    </source>
</evidence>
<feature type="transmembrane region" description="Helical" evidence="17">
    <location>
        <begin position="219"/>
        <end position="237"/>
    </location>
</feature>
<dbReference type="EMBL" id="VCAZ01000080">
    <property type="protein sequence ID" value="TSP90519.1"/>
    <property type="molecule type" value="Genomic_DNA"/>
</dbReference>
<dbReference type="GO" id="GO:0030424">
    <property type="term" value="C:axon"/>
    <property type="evidence" value="ECO:0007669"/>
    <property type="project" value="TreeGrafter"/>
</dbReference>
<dbReference type="GO" id="GO:0005330">
    <property type="term" value="F:dopamine:sodium symporter activity"/>
    <property type="evidence" value="ECO:0007669"/>
    <property type="project" value="TreeGrafter"/>
</dbReference>
<keyword evidence="6" id="KW-0532">Neurotransmitter transport</keyword>
<dbReference type="GO" id="GO:0046872">
    <property type="term" value="F:metal ion binding"/>
    <property type="evidence" value="ECO:0007669"/>
    <property type="project" value="UniProtKB-KW"/>
</dbReference>
<feature type="transmembrane region" description="Helical" evidence="17">
    <location>
        <begin position="291"/>
        <end position="318"/>
    </location>
</feature>
<feature type="disulfide bond" evidence="14">
    <location>
        <begin position="330"/>
        <end position="339"/>
    </location>
</feature>
<dbReference type="InterPro" id="IPR000175">
    <property type="entry name" value="Na/ntran_symport"/>
</dbReference>
<keyword evidence="10 17" id="KW-0472">Membrane</keyword>
<evidence type="ECO:0000313" key="19">
    <source>
        <dbReference type="Proteomes" id="UP000319801"/>
    </source>
</evidence>
<evidence type="ECO:0000256" key="2">
    <source>
        <dbReference type="ARBA" id="ARBA00022448"/>
    </source>
</evidence>
<reference evidence="18 19" key="1">
    <citation type="journal article" date="2019" name="Genome Biol. Evol.">
        <title>Whole-Genome Sequencing of the Giant Devil Catfish, Bagarius yarrelli.</title>
        <authorList>
            <person name="Jiang W."/>
            <person name="Lv Y."/>
            <person name="Cheng L."/>
            <person name="Yang K."/>
            <person name="Chao B."/>
            <person name="Wang X."/>
            <person name="Li Y."/>
            <person name="Pan X."/>
            <person name="You X."/>
            <person name="Zhang Y."/>
            <person name="Yang J."/>
            <person name="Li J."/>
            <person name="Zhang X."/>
            <person name="Liu S."/>
            <person name="Sun C."/>
            <person name="Yang J."/>
            <person name="Shi Q."/>
        </authorList>
    </citation>
    <scope>NUCLEOTIDE SEQUENCE [LARGE SCALE GENOMIC DNA]</scope>
    <source>
        <strain evidence="18">JWS20170419001</strain>
        <tissue evidence="18">Muscle</tissue>
    </source>
</reference>
<keyword evidence="3" id="KW-1003">Cell membrane</keyword>
<gene>
    <name evidence="18" type="ORF">Baya_11071</name>
</gene>
<feature type="binding site" evidence="13">
    <location>
        <position position="232"/>
    </location>
    <ligand>
        <name>Na(+)</name>
        <dbReference type="ChEBI" id="CHEBI:29101"/>
        <label>1</label>
    </ligand>
</feature>
<dbReference type="PROSITE" id="PS00610">
    <property type="entry name" value="NA_NEUROTRAN_SYMP_1"/>
    <property type="match status" value="1"/>
</dbReference>
<keyword evidence="12" id="KW-0325">Glycoprotein</keyword>
<feature type="transmembrane region" description="Helical" evidence="17">
    <location>
        <begin position="588"/>
        <end position="613"/>
    </location>
</feature>
<evidence type="ECO:0000256" key="17">
    <source>
        <dbReference type="SAM" id="Phobius"/>
    </source>
</evidence>
<comment type="similarity">
    <text evidence="15">Belongs to the sodium:neurotransmitter symporter (SNF) (TC 2.A.22) family.</text>
</comment>
<feature type="transmembrane region" description="Helical" evidence="17">
    <location>
        <begin position="533"/>
        <end position="559"/>
    </location>
</feature>
<feature type="binding site" evidence="13">
    <location>
        <position position="562"/>
    </location>
    <ligand>
        <name>Na(+)</name>
        <dbReference type="ChEBI" id="CHEBI:29101"/>
        <label>1</label>
    </ligand>
</feature>
<keyword evidence="11 14" id="KW-1015">Disulfide bond</keyword>
<feature type="region of interest" description="Disordered" evidence="16">
    <location>
        <begin position="49"/>
        <end position="69"/>
    </location>
</feature>
<proteinExistence type="inferred from homology"/>
<feature type="binding site" evidence="13">
    <location>
        <position position="227"/>
    </location>
    <ligand>
        <name>Na(+)</name>
        <dbReference type="ChEBI" id="CHEBI:29101"/>
        <label>1</label>
    </ligand>
</feature>
<dbReference type="Pfam" id="PF00209">
    <property type="entry name" value="SNF"/>
    <property type="match status" value="1"/>
</dbReference>
<feature type="binding site" evidence="13">
    <location>
        <position position="494"/>
    </location>
    <ligand>
        <name>Na(+)</name>
        <dbReference type="ChEBI" id="CHEBI:29101"/>
        <label>1</label>
    </ligand>
</feature>
<keyword evidence="19" id="KW-1185">Reference proteome</keyword>
<feature type="transmembrane region" description="Helical" evidence="17">
    <location>
        <begin position="663"/>
        <end position="684"/>
    </location>
</feature>
<evidence type="ECO:0000256" key="16">
    <source>
        <dbReference type="SAM" id="MobiDB-lite"/>
    </source>
</evidence>
<feature type="transmembrane region" description="Helical" evidence="17">
    <location>
        <begin position="389"/>
        <end position="406"/>
    </location>
</feature>
<sequence>MNLVRAQFKHSTTYWCQDLLKSLSKNHEHIVFGTSDPQFSVTLALMEGSEHQTSHLPPRHSPAQTTQSSTKLLTVLQDQHTNPRAAATSGLNEPQVHPEQNQKNKKDQRNEDVSSCLRPRRFPGHLPLSIIVASPDSSAGHTPSISSGSACTSDAMMNVQVMPEQKLSSVAPLKPCATEKKDVELILVKEQNGLQFTRSRTHTCTEIPERETWGKKLDFLLSVIGFAVDLANVWRFPYLCYKNGGGAFLIPYATFLFIAGMPLFYMELALGQFNREGAATVWKICPVFKGVGYTVILIALYVGFYYNVIIAWSLYYLFSSFTSELPWQHCNNTWNSPMCKDPKLINGSSFLGNFTYAKYKRTPAAEFYEREVLRIHESKGISDLGEPRWELILCLVAIVFILYFSLWKGVKSSGKVVYITATMPYIVLLVLLIRGITLPGAMNGIQAYLSIDINKLNNPQFQIYALNMSCLLWVTVQRACRIDKRDAILTSTINCITSFFSGFAIFSVLGYMAHEHGVSIKEVATDGPGLVFIIYPEAISTLPGSTFFAIFFFIMLLTLGIDSSMGGMEAVITGLTDDFKILKRNRKLFTFITAFGTFLVALLCITKGGIYVFTLLDHYAAGTSILFGVLVEAIGVSWFYGVDRFSEDIERMMGFKPGIYWRLCWKFVSPVFLLVVVIASIVTANNMEYEGYIFPTWATVVGWGIALSSMIFVPLYAIYKFLSLPGTFKQRIAYCITPEHEHHLVAEGNVRQFKVKEKKKFLITSNLIK</sequence>
<evidence type="ECO:0000313" key="18">
    <source>
        <dbReference type="EMBL" id="TSP90519.1"/>
    </source>
</evidence>
<protein>
    <recommendedName>
        <fullName evidence="15">Transporter</fullName>
    </recommendedName>
</protein>
<keyword evidence="8 17" id="KW-1133">Transmembrane helix</keyword>
<evidence type="ECO:0000256" key="8">
    <source>
        <dbReference type="ARBA" id="ARBA00022989"/>
    </source>
</evidence>
<feature type="transmembrane region" description="Helical" evidence="17">
    <location>
        <begin position="696"/>
        <end position="719"/>
    </location>
</feature>
<evidence type="ECO:0000256" key="9">
    <source>
        <dbReference type="ARBA" id="ARBA00023053"/>
    </source>
</evidence>
<feature type="transmembrane region" description="Helical" evidence="17">
    <location>
        <begin position="492"/>
        <end position="513"/>
    </location>
</feature>
<evidence type="ECO:0000256" key="11">
    <source>
        <dbReference type="ARBA" id="ARBA00023157"/>
    </source>
</evidence>
<feature type="binding site" evidence="13">
    <location>
        <position position="228"/>
    </location>
    <ligand>
        <name>Na(+)</name>
        <dbReference type="ChEBI" id="CHEBI:29101"/>
        <label>1</label>
    </ligand>
</feature>
<feature type="region of interest" description="Disordered" evidence="16">
    <location>
        <begin position="85"/>
        <end position="120"/>
    </location>
</feature>
<dbReference type="AlphaFoldDB" id="A0A556UZ26"/>
<feature type="transmembrane region" description="Helical" evidence="17">
    <location>
        <begin position="249"/>
        <end position="270"/>
    </location>
</feature>
<dbReference type="Proteomes" id="UP000319801">
    <property type="component" value="Unassembled WGS sequence"/>
</dbReference>
<evidence type="ECO:0000256" key="13">
    <source>
        <dbReference type="PIRSR" id="PIRSR600175-1"/>
    </source>
</evidence>
<evidence type="ECO:0000256" key="10">
    <source>
        <dbReference type="ARBA" id="ARBA00023136"/>
    </source>
</evidence>
<evidence type="ECO:0000256" key="3">
    <source>
        <dbReference type="ARBA" id="ARBA00022475"/>
    </source>
</evidence>
<evidence type="ECO:0000256" key="5">
    <source>
        <dbReference type="ARBA" id="ARBA00022723"/>
    </source>
</evidence>